<keyword evidence="3" id="KW-1185">Reference proteome</keyword>
<gene>
    <name evidence="2" type="ORF">E1202_17350</name>
</gene>
<sequence>MLIAASRTDMSSSNYADALKRLADRGGSGNVTDLARETPGYDATKFTGQNYASQTHGPSVHIAEAEPLTGSPSTSTMRDLARQALDHL</sequence>
<name>A0A4R5BPG5_9PSEU</name>
<comment type="caution">
    <text evidence="2">The sequence shown here is derived from an EMBL/GenBank/DDBJ whole genome shotgun (WGS) entry which is preliminary data.</text>
</comment>
<feature type="region of interest" description="Disordered" evidence="1">
    <location>
        <begin position="25"/>
        <end position="57"/>
    </location>
</feature>
<protein>
    <submittedName>
        <fullName evidence="2">Uncharacterized protein</fullName>
    </submittedName>
</protein>
<evidence type="ECO:0000256" key="1">
    <source>
        <dbReference type="SAM" id="MobiDB-lite"/>
    </source>
</evidence>
<evidence type="ECO:0000313" key="2">
    <source>
        <dbReference type="EMBL" id="TDD87080.1"/>
    </source>
</evidence>
<organism evidence="2 3">
    <name type="scientific">Saccharopolyspora karakumensis</name>
    <dbReference type="NCBI Taxonomy" id="2530386"/>
    <lineage>
        <taxon>Bacteria</taxon>
        <taxon>Bacillati</taxon>
        <taxon>Actinomycetota</taxon>
        <taxon>Actinomycetes</taxon>
        <taxon>Pseudonocardiales</taxon>
        <taxon>Pseudonocardiaceae</taxon>
        <taxon>Saccharopolyspora</taxon>
    </lineage>
</organism>
<accession>A0A4R5BPG5</accession>
<dbReference type="EMBL" id="SMLA01000025">
    <property type="protein sequence ID" value="TDD87080.1"/>
    <property type="molecule type" value="Genomic_DNA"/>
</dbReference>
<evidence type="ECO:0000313" key="3">
    <source>
        <dbReference type="Proteomes" id="UP000294723"/>
    </source>
</evidence>
<feature type="compositionally biased region" description="Polar residues" evidence="1">
    <location>
        <begin position="46"/>
        <end position="57"/>
    </location>
</feature>
<dbReference type="RefSeq" id="WP_132684204.1">
    <property type="nucleotide sequence ID" value="NZ_SMLA01000025.1"/>
</dbReference>
<reference evidence="2 3" key="1">
    <citation type="submission" date="2019-03" db="EMBL/GenBank/DDBJ databases">
        <title>Draft genome sequences of novel Actinobacteria.</title>
        <authorList>
            <person name="Sahin N."/>
            <person name="Ay H."/>
            <person name="Saygin H."/>
        </authorList>
    </citation>
    <scope>NUCLEOTIDE SEQUENCE [LARGE SCALE GENOMIC DNA]</scope>
    <source>
        <strain evidence="2 3">5K548</strain>
    </source>
</reference>
<dbReference type="AlphaFoldDB" id="A0A4R5BPG5"/>
<dbReference type="Proteomes" id="UP000294723">
    <property type="component" value="Unassembled WGS sequence"/>
</dbReference>
<proteinExistence type="predicted"/>